<evidence type="ECO:0000256" key="2">
    <source>
        <dbReference type="ARBA" id="ARBA00006027"/>
    </source>
</evidence>
<sequence>MHVMMHKISFPSLHLLFLLLLCLHPLINVASGYSTIGIDRWCDQTPYPDPCKCYFKNHNGFGLPTQLSEFRVMLVEAAMDRAISARDELTRSVQNCTDSRKQAVLTDCIDLYGDTIMQLTRTLEGVSPKAGAGKRCTDFDAQTWLSTALTNTETCRRGSSDLNVSDFITPIVSNTKISHLISNCLAVNGALLPTGDNVTTTADGKSFPTWLSSKERRLLQLQSTRAVRANVVVAKDGSGHFTTVQAAIEVAGRRKVTSGRFVIYVKRGIYQENINVRLNNDNIMLVGDGMRSTIITGGRSVKGGYTTYNSATAGIEGLHFIAKGLTFRNTAGPAKGQAVALRSSSDLSIFYKCSIEGYQDTLMVHSQRQFYRDCYIYGTVDFIFGNAAAVFQNCLILPRLPLKGQANVITAQGRADPFQNTGISIHNSRILPAPDLKPVVSSVKTYMGRPWMKYSRTVVLQTYLDSVVSPDGWSPWIEGSVFGLNTLFYAEYKNSGPASSTKLRVRWKGFHVLKRASDASGFTVGRFIAGTAWLPITGIPFTSGL</sequence>
<dbReference type="GO" id="GO:0030599">
    <property type="term" value="F:pectinesterase activity"/>
    <property type="evidence" value="ECO:0007669"/>
    <property type="project" value="UniProtKB-UniRule"/>
</dbReference>
<keyword evidence="4 7" id="KW-0378">Hydrolase</keyword>
<feature type="signal peptide" evidence="7">
    <location>
        <begin position="1"/>
        <end position="32"/>
    </location>
</feature>
<organism evidence="9 10">
    <name type="scientific">Arabis nemorensis</name>
    <dbReference type="NCBI Taxonomy" id="586526"/>
    <lineage>
        <taxon>Eukaryota</taxon>
        <taxon>Viridiplantae</taxon>
        <taxon>Streptophyta</taxon>
        <taxon>Embryophyta</taxon>
        <taxon>Tracheophyta</taxon>
        <taxon>Spermatophyta</taxon>
        <taxon>Magnoliopsida</taxon>
        <taxon>eudicotyledons</taxon>
        <taxon>Gunneridae</taxon>
        <taxon>Pentapetalae</taxon>
        <taxon>rosids</taxon>
        <taxon>malvids</taxon>
        <taxon>Brassicales</taxon>
        <taxon>Brassicaceae</taxon>
        <taxon>Arabideae</taxon>
        <taxon>Arabis</taxon>
    </lineage>
</organism>
<evidence type="ECO:0000313" key="10">
    <source>
        <dbReference type="Proteomes" id="UP000489600"/>
    </source>
</evidence>
<evidence type="ECO:0000256" key="5">
    <source>
        <dbReference type="ARBA" id="ARBA00023085"/>
    </source>
</evidence>
<dbReference type="SMART" id="SM00856">
    <property type="entry name" value="PMEI"/>
    <property type="match status" value="1"/>
</dbReference>
<gene>
    <name evidence="9" type="ORF">ANE_LOCUS26088</name>
</gene>
<dbReference type="EC" id="3.1.1.11" evidence="7"/>
<dbReference type="EMBL" id="CABITT030000008">
    <property type="protein sequence ID" value="VVB15644.1"/>
    <property type="molecule type" value="Genomic_DNA"/>
</dbReference>
<dbReference type="GO" id="GO:0004857">
    <property type="term" value="F:enzyme inhibitor activity"/>
    <property type="evidence" value="ECO:0007669"/>
    <property type="project" value="InterPro"/>
</dbReference>
<evidence type="ECO:0000256" key="7">
    <source>
        <dbReference type="RuleBase" id="RU000589"/>
    </source>
</evidence>
<feature type="domain" description="Pectinesterase inhibitor" evidence="8">
    <location>
        <begin position="33"/>
        <end position="187"/>
    </location>
</feature>
<evidence type="ECO:0000256" key="4">
    <source>
        <dbReference type="ARBA" id="ARBA00022801"/>
    </source>
</evidence>
<dbReference type="FunFam" id="2.160.20.10:FF:000001">
    <property type="entry name" value="Pectinesterase"/>
    <property type="match status" value="1"/>
</dbReference>
<comment type="subcellular location">
    <subcellularLocation>
        <location evidence="7">Secreted</location>
        <location evidence="7">Cell wall</location>
    </subcellularLocation>
</comment>
<dbReference type="PANTHER" id="PTHR31707">
    <property type="entry name" value="PECTINESTERASE"/>
    <property type="match status" value="1"/>
</dbReference>
<dbReference type="InterPro" id="IPR018040">
    <property type="entry name" value="Pectinesterase_Tyr_AS"/>
</dbReference>
<dbReference type="SUPFAM" id="SSF101148">
    <property type="entry name" value="Plant invertase/pectin methylesterase inhibitor"/>
    <property type="match status" value="1"/>
</dbReference>
<evidence type="ECO:0000313" key="9">
    <source>
        <dbReference type="EMBL" id="VVB15644.1"/>
    </source>
</evidence>
<evidence type="ECO:0000256" key="6">
    <source>
        <dbReference type="PROSITE-ProRule" id="PRU10040"/>
    </source>
</evidence>
<keyword evidence="5 7" id="KW-0063">Aspartyl esterase</keyword>
<dbReference type="InterPro" id="IPR006501">
    <property type="entry name" value="Pectinesterase_inhib_dom"/>
</dbReference>
<comment type="pathway">
    <text evidence="1 7">Glycan metabolism; pectin degradation; 2-dehydro-3-deoxy-D-gluconate from pectin: step 1/5.</text>
</comment>
<keyword evidence="10" id="KW-1185">Reference proteome</keyword>
<comment type="catalytic activity">
    <reaction evidence="7">
        <text>[(1-&gt;4)-alpha-D-galacturonosyl methyl ester](n) + n H2O = [(1-&gt;4)-alpha-D-galacturonosyl](n) + n methanol + n H(+)</text>
        <dbReference type="Rhea" id="RHEA:22380"/>
        <dbReference type="Rhea" id="RHEA-COMP:14570"/>
        <dbReference type="Rhea" id="RHEA-COMP:14573"/>
        <dbReference type="ChEBI" id="CHEBI:15377"/>
        <dbReference type="ChEBI" id="CHEBI:15378"/>
        <dbReference type="ChEBI" id="CHEBI:17790"/>
        <dbReference type="ChEBI" id="CHEBI:140522"/>
        <dbReference type="ChEBI" id="CHEBI:140523"/>
        <dbReference type="EC" id="3.1.1.11"/>
    </reaction>
</comment>
<accession>A0A565CQ19</accession>
<dbReference type="Pfam" id="PF01095">
    <property type="entry name" value="Pectinesterase"/>
    <property type="match status" value="1"/>
</dbReference>
<dbReference type="Gene3D" id="2.160.20.10">
    <property type="entry name" value="Single-stranded right-handed beta-helix, Pectin lyase-like"/>
    <property type="match status" value="1"/>
</dbReference>
<keyword evidence="7" id="KW-0961">Cell wall biogenesis/degradation</keyword>
<dbReference type="PROSITE" id="PS00800">
    <property type="entry name" value="PECTINESTERASE_1"/>
    <property type="match status" value="1"/>
</dbReference>
<comment type="caution">
    <text evidence="9">The sequence shown here is derived from an EMBL/GenBank/DDBJ whole genome shotgun (WGS) entry which is preliminary data.</text>
</comment>
<dbReference type="NCBIfam" id="TIGR01614">
    <property type="entry name" value="PME_inhib"/>
    <property type="match status" value="1"/>
</dbReference>
<dbReference type="AlphaFoldDB" id="A0A565CQ19"/>
<name>A0A565CQ19_9BRAS</name>
<dbReference type="InterPro" id="IPR000070">
    <property type="entry name" value="Pectinesterase_cat"/>
</dbReference>
<feature type="chain" id="PRO_5022272379" description="Pectinesterase" evidence="7">
    <location>
        <begin position="33"/>
        <end position="545"/>
    </location>
</feature>
<dbReference type="InterPro" id="IPR011050">
    <property type="entry name" value="Pectin_lyase_fold/virulence"/>
</dbReference>
<dbReference type="Gene3D" id="1.20.140.40">
    <property type="entry name" value="Invertase/pectin methylesterase inhibitor family protein"/>
    <property type="match status" value="1"/>
</dbReference>
<dbReference type="InterPro" id="IPR033131">
    <property type="entry name" value="Pectinesterase_Asp_AS"/>
</dbReference>
<dbReference type="InterPro" id="IPR035513">
    <property type="entry name" value="Invertase/methylesterase_inhib"/>
</dbReference>
<comment type="similarity">
    <text evidence="3">In the C-terminal section; belongs to the pectinesterase family.</text>
</comment>
<keyword evidence="7" id="KW-0134">Cell wall</keyword>
<evidence type="ECO:0000259" key="8">
    <source>
        <dbReference type="SMART" id="SM00856"/>
    </source>
</evidence>
<evidence type="ECO:0000256" key="1">
    <source>
        <dbReference type="ARBA" id="ARBA00005184"/>
    </source>
</evidence>
<dbReference type="CDD" id="cd15798">
    <property type="entry name" value="PMEI-like_3"/>
    <property type="match status" value="1"/>
</dbReference>
<dbReference type="UniPathway" id="UPA00545">
    <property type="reaction ID" value="UER00823"/>
</dbReference>
<reference evidence="9" key="1">
    <citation type="submission" date="2019-07" db="EMBL/GenBank/DDBJ databases">
        <authorList>
            <person name="Dittberner H."/>
        </authorList>
    </citation>
    <scope>NUCLEOTIDE SEQUENCE [LARGE SCALE GENOMIC DNA]</scope>
</reference>
<evidence type="ECO:0000256" key="3">
    <source>
        <dbReference type="ARBA" id="ARBA00007786"/>
    </source>
</evidence>
<dbReference type="Proteomes" id="UP000489600">
    <property type="component" value="Unassembled WGS sequence"/>
</dbReference>
<dbReference type="Pfam" id="PF04043">
    <property type="entry name" value="PMEI"/>
    <property type="match status" value="1"/>
</dbReference>
<feature type="active site" evidence="6">
    <location>
        <position position="381"/>
    </location>
</feature>
<dbReference type="GO" id="GO:0042545">
    <property type="term" value="P:cell wall modification"/>
    <property type="evidence" value="ECO:0007669"/>
    <property type="project" value="UniProtKB-UniRule"/>
</dbReference>
<dbReference type="OrthoDB" id="2019149at2759"/>
<dbReference type="PROSITE" id="PS00503">
    <property type="entry name" value="PECTINESTERASE_2"/>
    <property type="match status" value="1"/>
</dbReference>
<dbReference type="InterPro" id="IPR012334">
    <property type="entry name" value="Pectin_lyas_fold"/>
</dbReference>
<comment type="function">
    <text evidence="7">Acts in the modification of cell walls via demethylesterification of cell wall pectin.</text>
</comment>
<dbReference type="SUPFAM" id="SSF51126">
    <property type="entry name" value="Pectin lyase-like"/>
    <property type="match status" value="1"/>
</dbReference>
<proteinExistence type="inferred from homology"/>
<keyword evidence="7" id="KW-0732">Signal</keyword>
<protein>
    <recommendedName>
        <fullName evidence="7">Pectinesterase</fullName>
        <ecNumber evidence="7">3.1.1.11</ecNumber>
    </recommendedName>
</protein>
<comment type="similarity">
    <text evidence="2">In the N-terminal section; belongs to the PMEI family.</text>
</comment>
<keyword evidence="7" id="KW-0964">Secreted</keyword>
<dbReference type="GO" id="GO:0045490">
    <property type="term" value="P:pectin catabolic process"/>
    <property type="evidence" value="ECO:0007669"/>
    <property type="project" value="UniProtKB-UniRule"/>
</dbReference>